<evidence type="ECO:0000256" key="6">
    <source>
        <dbReference type="ARBA" id="ARBA00022840"/>
    </source>
</evidence>
<evidence type="ECO:0000256" key="7">
    <source>
        <dbReference type="ARBA" id="ARBA00022843"/>
    </source>
</evidence>
<dbReference type="Pfam" id="PF17776">
    <property type="entry name" value="NLRC4_HD2"/>
    <property type="match status" value="1"/>
</dbReference>
<keyword evidence="8" id="KW-0395">Inflammatory response</keyword>
<dbReference type="InterPro" id="IPR001611">
    <property type="entry name" value="Leu-rich_rpt"/>
</dbReference>
<evidence type="ECO:0000256" key="3">
    <source>
        <dbReference type="ARBA" id="ARBA00022490"/>
    </source>
</evidence>
<dbReference type="GO" id="GO:0005829">
    <property type="term" value="C:cytosol"/>
    <property type="evidence" value="ECO:0007669"/>
    <property type="project" value="UniProtKB-SubCell"/>
</dbReference>
<dbReference type="PROSITE" id="PS50837">
    <property type="entry name" value="NACHT"/>
    <property type="match status" value="1"/>
</dbReference>
<dbReference type="RefSeq" id="XP_029292145.1">
    <property type="nucleotide sequence ID" value="XM_029436285.1"/>
</dbReference>
<dbReference type="Gene3D" id="3.40.50.300">
    <property type="entry name" value="P-loop containing nucleotide triphosphate hydrolases"/>
    <property type="match status" value="1"/>
</dbReference>
<dbReference type="InterPro" id="IPR032675">
    <property type="entry name" value="LRR_dom_sf"/>
</dbReference>
<gene>
    <name evidence="12 13 14" type="primary">LOC115011228</name>
</gene>
<evidence type="ECO:0000256" key="5">
    <source>
        <dbReference type="ARBA" id="ARBA00022741"/>
    </source>
</evidence>
<protein>
    <submittedName>
        <fullName evidence="12 13">NACHT, LRR and PYD domains-containing protein 12-like isoform X1</fullName>
    </submittedName>
</protein>
<dbReference type="Pfam" id="PF13516">
    <property type="entry name" value="LRR_6"/>
    <property type="match status" value="3"/>
</dbReference>
<dbReference type="PANTHER" id="PTHR45690:SF19">
    <property type="entry name" value="NACHT, LRR AND PYD DOMAINS-CONTAINING PROTEIN 3"/>
    <property type="match status" value="1"/>
</dbReference>
<dbReference type="SMART" id="SM00368">
    <property type="entry name" value="LRR_RI"/>
    <property type="match status" value="10"/>
</dbReference>
<evidence type="ECO:0000313" key="13">
    <source>
        <dbReference type="RefSeq" id="XP_029292145.1"/>
    </source>
</evidence>
<evidence type="ECO:0000313" key="11">
    <source>
        <dbReference type="Proteomes" id="UP000504630"/>
    </source>
</evidence>
<dbReference type="GO" id="GO:0005524">
    <property type="term" value="F:ATP binding"/>
    <property type="evidence" value="ECO:0007669"/>
    <property type="project" value="UniProtKB-KW"/>
</dbReference>
<evidence type="ECO:0000256" key="1">
    <source>
        <dbReference type="ARBA" id="ARBA00004110"/>
    </source>
</evidence>
<dbReference type="OrthoDB" id="120976at2759"/>
<dbReference type="InterPro" id="IPR041267">
    <property type="entry name" value="NLRP_HD2"/>
</dbReference>
<comment type="similarity">
    <text evidence="2">Belongs to the NLRP family.</text>
</comment>
<organism evidence="11 14">
    <name type="scientific">Cottoperca gobio</name>
    <name type="common">Frogmouth</name>
    <name type="synonym">Aphritis gobio</name>
    <dbReference type="NCBI Taxonomy" id="56716"/>
    <lineage>
        <taxon>Eukaryota</taxon>
        <taxon>Metazoa</taxon>
        <taxon>Chordata</taxon>
        <taxon>Craniata</taxon>
        <taxon>Vertebrata</taxon>
        <taxon>Euteleostomi</taxon>
        <taxon>Actinopterygii</taxon>
        <taxon>Neopterygii</taxon>
        <taxon>Teleostei</taxon>
        <taxon>Neoteleostei</taxon>
        <taxon>Acanthomorphata</taxon>
        <taxon>Eupercaria</taxon>
        <taxon>Perciformes</taxon>
        <taxon>Notothenioidei</taxon>
        <taxon>Bovichtidae</taxon>
        <taxon>Cottoperca</taxon>
    </lineage>
</organism>
<proteinExistence type="inferred from homology"/>
<keyword evidence="9" id="KW-1271">Inflammasome</keyword>
<evidence type="ECO:0000256" key="2">
    <source>
        <dbReference type="ARBA" id="ARBA00008665"/>
    </source>
</evidence>
<feature type="domain" description="NACHT" evidence="10">
    <location>
        <begin position="69"/>
        <end position="206"/>
    </location>
</feature>
<evidence type="ECO:0000259" key="10">
    <source>
        <dbReference type="PROSITE" id="PS50837"/>
    </source>
</evidence>
<evidence type="ECO:0000256" key="8">
    <source>
        <dbReference type="ARBA" id="ARBA00023198"/>
    </source>
</evidence>
<name>A0A6J2Q358_COTGO</name>
<dbReference type="PANTHER" id="PTHR45690">
    <property type="entry name" value="NACHT, LRR AND PYD DOMAINS-CONTAINING PROTEIN 12"/>
    <property type="match status" value="1"/>
</dbReference>
<evidence type="ECO:0000313" key="12">
    <source>
        <dbReference type="RefSeq" id="XP_029292144.1"/>
    </source>
</evidence>
<keyword evidence="11" id="KW-1185">Reference proteome</keyword>
<dbReference type="AlphaFoldDB" id="A0A6J2Q358"/>
<dbReference type="Pfam" id="PF05729">
    <property type="entry name" value="NACHT"/>
    <property type="match status" value="1"/>
</dbReference>
<evidence type="ECO:0000256" key="4">
    <source>
        <dbReference type="ARBA" id="ARBA00022737"/>
    </source>
</evidence>
<dbReference type="GeneID" id="115011228"/>
<keyword evidence="7" id="KW-0832">Ubl conjugation</keyword>
<dbReference type="KEGG" id="cgob:115011228"/>
<dbReference type="Gene3D" id="3.80.10.10">
    <property type="entry name" value="Ribonuclease Inhibitor"/>
    <property type="match status" value="2"/>
</dbReference>
<evidence type="ECO:0000313" key="14">
    <source>
        <dbReference type="RefSeq" id="XP_029292146.1"/>
    </source>
</evidence>
<dbReference type="InterPro" id="IPR027417">
    <property type="entry name" value="P-loop_NTPase"/>
</dbReference>
<dbReference type="InterPro" id="IPR050637">
    <property type="entry name" value="NLRP_innate_immun_reg"/>
</dbReference>
<dbReference type="Proteomes" id="UP000504630">
    <property type="component" value="Chromosome 7"/>
</dbReference>
<sequence>MDKDTVLTHILKSDVMSTLLGGEQPISVINNNKYISLLTSEAQETDRNVEDNLPSLDCAIHTALSDETRTVILTGPEGSGKTTTLEKLVVGWAKGEHLQNFSYVFHFRYRALNRLTGTLSLETLMLHHHGHIPPESVPLLLQKPANVLFVFDDLDQCKQSLDPSVHTLCSDPSQAASVSCLVASLLHGSLLKGAAFVVAARPTGSLTCLSGTKVEVLGFLKPQREAYFNGFFTDPAAANKARIHMERTLGFYDICTSPRFCWTVSSVYKSLMDAGAKLPETLSQLYVDILVHLVQTLSLNKACNRDLMLALGKMASHCVLDQHLSCTKEEMDSFGFQQFLTSVGVFLEVDVDQSDGRVFSFYSNLMQEFLLAVSFFLDKSMSEGVEKMLVKHNSRAKFLDLFLSGLSEPLQRRPLEILLGELNSDRIMDFNRWFKSSSEATLKGFYKDKHYHCFHLLHQAQNESLVKEIITPSARIGISYGDLSLQDCAALNYVVTCLGELEQLNLYRTRNLTEGQAEMLAPTMSLSHKISLSDSSLSTGAVPHLASALSRGLTKELNLSHTRLGDEKFKILCAGLRDCKLHTLILLVCRLTEAICEDLVSVLTSGTSQLCVLDMRFNEIGDQGFTKLCKALQSPLCKLQELQVQSCKLTAASMEALSGALCSGQSELRKVNLTQNAIGERGVEALCKSLQNPLCKLKSLNFFDSELTGACCPHFMEALMLEHCSLSELDLSVNDLGQEGALLLCQALRRPGCPIEKLSLKRCELTQSVFKALSTVLTSGTSQLKSLDVGINAVGDQGVKHLWDAVAQPICLLEELDVEMTGLTDACVEDLCAAIRASKTLKSLELRNNSLTNTSVPALVQVMQDSHNMLEMNLKYNDFGEEAFNMLDECEKIIY</sequence>
<accession>A0A6J2Q358</accession>
<dbReference type="InterPro" id="IPR007111">
    <property type="entry name" value="NACHT_NTPase"/>
</dbReference>
<reference evidence="12 13" key="1">
    <citation type="submission" date="2025-04" db="UniProtKB">
        <authorList>
            <consortium name="RefSeq"/>
        </authorList>
    </citation>
    <scope>IDENTIFICATION</scope>
</reference>
<keyword evidence="4" id="KW-0677">Repeat</keyword>
<keyword evidence="3" id="KW-0963">Cytoplasm</keyword>
<dbReference type="SUPFAM" id="SSF52047">
    <property type="entry name" value="RNI-like"/>
    <property type="match status" value="1"/>
</dbReference>
<comment type="subcellular location">
    <subcellularLocation>
        <location evidence="1">Inflammasome</location>
    </subcellularLocation>
</comment>
<dbReference type="RefSeq" id="XP_029292144.1">
    <property type="nucleotide sequence ID" value="XM_029436284.1"/>
</dbReference>
<evidence type="ECO:0000256" key="9">
    <source>
        <dbReference type="ARBA" id="ARBA00023233"/>
    </source>
</evidence>
<keyword evidence="6" id="KW-0067">ATP-binding</keyword>
<keyword evidence="5" id="KW-0547">Nucleotide-binding</keyword>
<dbReference type="RefSeq" id="XP_029292146.1">
    <property type="nucleotide sequence ID" value="XM_029436286.1"/>
</dbReference>